<evidence type="ECO:0000256" key="7">
    <source>
        <dbReference type="ARBA" id="ARBA00093796"/>
    </source>
</evidence>
<dbReference type="EMBL" id="QTUA01000001">
    <property type="protein sequence ID" value="REF29750.1"/>
    <property type="molecule type" value="Genomic_DNA"/>
</dbReference>
<keyword evidence="2" id="KW-0479">Metal-binding</keyword>
<evidence type="ECO:0000313" key="9">
    <source>
        <dbReference type="EMBL" id="REF29750.1"/>
    </source>
</evidence>
<comment type="similarity">
    <text evidence="6">Belongs to the BsaP family.</text>
</comment>
<comment type="caution">
    <text evidence="9">The sequence shown here is derived from an EMBL/GenBank/DDBJ whole genome shotgun (WGS) entry which is preliminary data.</text>
</comment>
<feature type="domain" description="Biotin synthase auxiliary protein C-terminal" evidence="8">
    <location>
        <begin position="46"/>
        <end position="66"/>
    </location>
</feature>
<reference evidence="9 10" key="1">
    <citation type="submission" date="2018-08" db="EMBL/GenBank/DDBJ databases">
        <title>Sequencing the genomes of 1000 actinobacteria strains.</title>
        <authorList>
            <person name="Klenk H.-P."/>
        </authorList>
    </citation>
    <scope>NUCLEOTIDE SEQUENCE [LARGE SCALE GENOMIC DNA]</scope>
    <source>
        <strain evidence="9 10">DSM 22967</strain>
    </source>
</reference>
<dbReference type="OrthoDB" id="3829284at2"/>
<keyword evidence="10" id="KW-1185">Reference proteome</keyword>
<accession>A0A3D9UP15</accession>
<evidence type="ECO:0000313" key="10">
    <source>
        <dbReference type="Proteomes" id="UP000256253"/>
    </source>
</evidence>
<comment type="cofactor">
    <cofactor evidence="1">
        <name>iron-sulfur cluster</name>
        <dbReference type="ChEBI" id="CHEBI:30408"/>
    </cofactor>
</comment>
<organism evidence="9 10">
    <name type="scientific">Calidifontibacter indicus</name>
    <dbReference type="NCBI Taxonomy" id="419650"/>
    <lineage>
        <taxon>Bacteria</taxon>
        <taxon>Bacillati</taxon>
        <taxon>Actinomycetota</taxon>
        <taxon>Actinomycetes</taxon>
        <taxon>Micrococcales</taxon>
        <taxon>Dermacoccaceae</taxon>
        <taxon>Calidifontibacter</taxon>
    </lineage>
</organism>
<gene>
    <name evidence="9" type="ORF">DFJ65_0718</name>
</gene>
<keyword evidence="3" id="KW-0093">Biotin biosynthesis</keyword>
<evidence type="ECO:0000256" key="6">
    <source>
        <dbReference type="ARBA" id="ARBA00093780"/>
    </source>
</evidence>
<dbReference type="AlphaFoldDB" id="A0A3D9UP15"/>
<evidence type="ECO:0000256" key="2">
    <source>
        <dbReference type="ARBA" id="ARBA00022723"/>
    </source>
</evidence>
<dbReference type="Pfam" id="PF26519">
    <property type="entry name" value="BsaP"/>
    <property type="match status" value="1"/>
</dbReference>
<evidence type="ECO:0000256" key="4">
    <source>
        <dbReference type="ARBA" id="ARBA00023004"/>
    </source>
</evidence>
<dbReference type="InterPro" id="IPR058605">
    <property type="entry name" value="BsaP_C"/>
</dbReference>
<sequence length="72" mass="7691">MSAVDGGAPYCARCGEASAQGGHAVCARWLAAEEPPRFCVQCRRRMKVQVTPTRWTAVCVQHGELTGGEPTS</sequence>
<dbReference type="Proteomes" id="UP000256253">
    <property type="component" value="Unassembled WGS sequence"/>
</dbReference>
<comment type="function">
    <text evidence="5">Required for the activity of the biotin synthase BioB.</text>
</comment>
<evidence type="ECO:0000256" key="5">
    <source>
        <dbReference type="ARBA" id="ARBA00093761"/>
    </source>
</evidence>
<evidence type="ECO:0000256" key="3">
    <source>
        <dbReference type="ARBA" id="ARBA00022756"/>
    </source>
</evidence>
<evidence type="ECO:0000259" key="8">
    <source>
        <dbReference type="Pfam" id="PF26519"/>
    </source>
</evidence>
<proteinExistence type="inferred from homology"/>
<protein>
    <recommendedName>
        <fullName evidence="7">Biotin synthase auxiliary protein</fullName>
    </recommendedName>
</protein>
<keyword evidence="4" id="KW-0408">Iron</keyword>
<evidence type="ECO:0000256" key="1">
    <source>
        <dbReference type="ARBA" id="ARBA00001915"/>
    </source>
</evidence>
<name>A0A3D9UP15_9MICO</name>